<feature type="non-terminal residue" evidence="1">
    <location>
        <position position="1"/>
    </location>
</feature>
<dbReference type="SUPFAM" id="SSF48452">
    <property type="entry name" value="TPR-like"/>
    <property type="match status" value="2"/>
</dbReference>
<dbReference type="Gene3D" id="1.25.40.10">
    <property type="entry name" value="Tetratricopeptide repeat domain"/>
    <property type="match status" value="2"/>
</dbReference>
<accession>X1GBT6</accession>
<sequence>LSSSYEWFKGDFDKGIEKAKENLHFAQKHELLADSAYAANLLGSLYQQKNNLEQAQGYIEKAIHIFTEMKLINALASAMLNQATFCHWRGDFSKARNAYNKALNMGRQINNQIMQSVSLSNLGSINDDTGRFNEAITSHKDALAINPDDRLSKYWQSMIYYKKGVIHEAKSILEKAIIKDKFPLYYIGLALISLILGKKEHAEKMLLKGFDTKKEDKMNISEKIEFFLKTSQFHYENRNFKESIDYSKKVIGLTNSLSREYAMASAFIEIDKFRLKKISNLDIS</sequence>
<dbReference type="PANTHER" id="PTHR10098:SF108">
    <property type="entry name" value="TETRATRICOPEPTIDE REPEAT PROTEIN 28"/>
    <property type="match status" value="1"/>
</dbReference>
<dbReference type="AlphaFoldDB" id="X1GBT6"/>
<dbReference type="Pfam" id="PF13424">
    <property type="entry name" value="TPR_12"/>
    <property type="match status" value="1"/>
</dbReference>
<dbReference type="EMBL" id="BARU01020926">
    <property type="protein sequence ID" value="GAH54687.1"/>
    <property type="molecule type" value="Genomic_DNA"/>
</dbReference>
<dbReference type="Pfam" id="PF13181">
    <property type="entry name" value="TPR_8"/>
    <property type="match status" value="1"/>
</dbReference>
<dbReference type="InterPro" id="IPR019734">
    <property type="entry name" value="TPR_rpt"/>
</dbReference>
<proteinExistence type="predicted"/>
<protein>
    <submittedName>
        <fullName evidence="1">Uncharacterized protein</fullName>
    </submittedName>
</protein>
<dbReference type="PANTHER" id="PTHR10098">
    <property type="entry name" value="RAPSYN-RELATED"/>
    <property type="match status" value="1"/>
</dbReference>
<gene>
    <name evidence="1" type="ORF">S03H2_34306</name>
</gene>
<evidence type="ECO:0000313" key="1">
    <source>
        <dbReference type="EMBL" id="GAH54687.1"/>
    </source>
</evidence>
<reference evidence="1" key="1">
    <citation type="journal article" date="2014" name="Front. Microbiol.">
        <title>High frequency of phylogenetically diverse reductive dehalogenase-homologous genes in deep subseafloor sedimentary metagenomes.</title>
        <authorList>
            <person name="Kawai M."/>
            <person name="Futagami T."/>
            <person name="Toyoda A."/>
            <person name="Takaki Y."/>
            <person name="Nishi S."/>
            <person name="Hori S."/>
            <person name="Arai W."/>
            <person name="Tsubouchi T."/>
            <person name="Morono Y."/>
            <person name="Uchiyama I."/>
            <person name="Ito T."/>
            <person name="Fujiyama A."/>
            <person name="Inagaki F."/>
            <person name="Takami H."/>
        </authorList>
    </citation>
    <scope>NUCLEOTIDE SEQUENCE</scope>
    <source>
        <strain evidence="1">Expedition CK06-06</strain>
    </source>
</reference>
<comment type="caution">
    <text evidence="1">The sequence shown here is derived from an EMBL/GenBank/DDBJ whole genome shotgun (WGS) entry which is preliminary data.</text>
</comment>
<dbReference type="InterPro" id="IPR011990">
    <property type="entry name" value="TPR-like_helical_dom_sf"/>
</dbReference>
<dbReference type="PROSITE" id="PS50005">
    <property type="entry name" value="TPR"/>
    <property type="match status" value="1"/>
</dbReference>
<dbReference type="SMART" id="SM00028">
    <property type="entry name" value="TPR"/>
    <property type="match status" value="4"/>
</dbReference>
<name>X1GBT6_9ZZZZ</name>
<feature type="non-terminal residue" evidence="1">
    <location>
        <position position="284"/>
    </location>
</feature>
<organism evidence="1">
    <name type="scientific">marine sediment metagenome</name>
    <dbReference type="NCBI Taxonomy" id="412755"/>
    <lineage>
        <taxon>unclassified sequences</taxon>
        <taxon>metagenomes</taxon>
        <taxon>ecological metagenomes</taxon>
    </lineage>
</organism>